<keyword evidence="2" id="KW-0378">Hydrolase</keyword>
<dbReference type="InterPro" id="IPR050272">
    <property type="entry name" value="Isochorismatase-like_hydrls"/>
</dbReference>
<comment type="caution">
    <text evidence="4">The sequence shown here is derived from an EMBL/GenBank/DDBJ whole genome shotgun (WGS) entry which is preliminary data.</text>
</comment>
<dbReference type="SUPFAM" id="SSF52499">
    <property type="entry name" value="Isochorismatase-like hydrolases"/>
    <property type="match status" value="1"/>
</dbReference>
<accession>A0A120GQW6</accession>
<gene>
    <name evidence="4" type="ORF">AS888_05870</name>
</gene>
<dbReference type="RefSeq" id="WP_061141001.1">
    <property type="nucleotide sequence ID" value="NZ_LNNH01000010.1"/>
</dbReference>
<dbReference type="Pfam" id="PF00857">
    <property type="entry name" value="Isochorismatase"/>
    <property type="match status" value="1"/>
</dbReference>
<dbReference type="Proteomes" id="UP000064189">
    <property type="component" value="Unassembled WGS sequence"/>
</dbReference>
<evidence type="ECO:0000313" key="4">
    <source>
        <dbReference type="EMBL" id="KWW22002.1"/>
    </source>
</evidence>
<dbReference type="PANTHER" id="PTHR43540">
    <property type="entry name" value="PEROXYUREIDOACRYLATE/UREIDOACRYLATE AMIDOHYDROLASE-RELATED"/>
    <property type="match status" value="1"/>
</dbReference>
<keyword evidence="5" id="KW-1185">Reference proteome</keyword>
<dbReference type="AlphaFoldDB" id="A0A120GQW6"/>
<dbReference type="GO" id="GO:0016787">
    <property type="term" value="F:hydrolase activity"/>
    <property type="evidence" value="ECO:0007669"/>
    <property type="project" value="UniProtKB-KW"/>
</dbReference>
<dbReference type="CDD" id="cd01014">
    <property type="entry name" value="nicotinamidase_related"/>
    <property type="match status" value="1"/>
</dbReference>
<protein>
    <submittedName>
        <fullName evidence="4">Isochorismatase</fullName>
    </submittedName>
</protein>
<evidence type="ECO:0000313" key="5">
    <source>
        <dbReference type="Proteomes" id="UP000064189"/>
    </source>
</evidence>
<evidence type="ECO:0000259" key="3">
    <source>
        <dbReference type="Pfam" id="PF00857"/>
    </source>
</evidence>
<name>A0A120GQW6_9BACI</name>
<dbReference type="InterPro" id="IPR036380">
    <property type="entry name" value="Isochorismatase-like_sf"/>
</dbReference>
<evidence type="ECO:0000256" key="1">
    <source>
        <dbReference type="ARBA" id="ARBA00006336"/>
    </source>
</evidence>
<dbReference type="EMBL" id="LNNH01000010">
    <property type="protein sequence ID" value="KWW22002.1"/>
    <property type="molecule type" value="Genomic_DNA"/>
</dbReference>
<reference evidence="4 5" key="1">
    <citation type="submission" date="2015-11" db="EMBL/GenBank/DDBJ databases">
        <title>Genome Sequence of Bacillus simplex strain VanAntwerpen2.</title>
        <authorList>
            <person name="Couger M.B."/>
        </authorList>
    </citation>
    <scope>NUCLEOTIDE SEQUENCE [LARGE SCALE GENOMIC DNA]</scope>
    <source>
        <strain evidence="4 5">VanAntwerpen02</strain>
    </source>
</reference>
<proteinExistence type="inferred from homology"/>
<feature type="domain" description="Isochorismatase-like" evidence="3">
    <location>
        <begin position="4"/>
        <end position="142"/>
    </location>
</feature>
<dbReference type="Gene3D" id="3.40.50.850">
    <property type="entry name" value="Isochorismatase-like"/>
    <property type="match status" value="1"/>
</dbReference>
<organism evidence="4 5">
    <name type="scientific">Peribacillus simplex</name>
    <dbReference type="NCBI Taxonomy" id="1478"/>
    <lineage>
        <taxon>Bacteria</taxon>
        <taxon>Bacillati</taxon>
        <taxon>Bacillota</taxon>
        <taxon>Bacilli</taxon>
        <taxon>Bacillales</taxon>
        <taxon>Bacillaceae</taxon>
        <taxon>Peribacillus</taxon>
    </lineage>
</organism>
<comment type="similarity">
    <text evidence="1">Belongs to the isochorismatase family.</text>
</comment>
<dbReference type="PANTHER" id="PTHR43540:SF14">
    <property type="entry name" value="ISOCHORISMATASE"/>
    <property type="match status" value="1"/>
</dbReference>
<evidence type="ECO:0000256" key="2">
    <source>
        <dbReference type="ARBA" id="ARBA00022801"/>
    </source>
</evidence>
<sequence>MKQTLLIIDAQQDLIEGNKEEQGVYEKEKLVNNLNAVIEKAINEGISVVFIRDIDVSNGEGPGFQIHRDIRVPSTAIIFDKAATNCFYGTPLHQHLRENDVNHIVMMGCKTEHCIDSAVRTATINHFDVTLVGDGHSTSDSKNLSAKQIILHHNEILHGHYNVDNFSIVRNADEELFNPLHDHYREASSPTNV</sequence>
<dbReference type="InterPro" id="IPR000868">
    <property type="entry name" value="Isochorismatase-like_dom"/>
</dbReference>